<feature type="coiled-coil region" evidence="6">
    <location>
        <begin position="390"/>
        <end position="424"/>
    </location>
</feature>
<sequence length="424" mass="46414">MPAIVSKNSDMEFDSLQPCFYPDEDDFYFCGPDSAPPGEDIWKKFELLPTPPLSPSRAALPGEPAAASPEADLLGFGLGDPLDWASELLLLPEDDIWGASDDMDLFGSALDTNPNSIILQDCMWSGFSAREKLERAVTEKLGKAITSAATTAAVSRSAASECVDPAVVFPFPVNKSGGGDSSVSASAAATHGSDDDEEEEEDDDEDEEEEEEEEEEEIDVVTVEKRRSTISKAAVVSRSQDQRGSGGGAGSGSAGRFVSRAPQELILKRSSVHQQQHNYAAPSPYTSDDDPAPPPKKQRTSDIAKPPTRNASLSCASGPRSKRSCSGDSSPRGGSDSEDSERRRNHNILERQRRNDLRSSFLTLRDHVPELAYNEKAAKVLILKKATEYVSSLDREERRLQLEKDRLQARRQQLMRRLELARTR</sequence>
<proteinExistence type="predicted"/>
<evidence type="ECO:0000256" key="6">
    <source>
        <dbReference type="SAM" id="Coils"/>
    </source>
</evidence>
<evidence type="ECO:0000256" key="2">
    <source>
        <dbReference type="ARBA" id="ARBA00023125"/>
    </source>
</evidence>
<dbReference type="SUPFAM" id="SSF47459">
    <property type="entry name" value="HLH, helix-loop-helix DNA-binding domain"/>
    <property type="match status" value="1"/>
</dbReference>
<dbReference type="InterPro" id="IPR050433">
    <property type="entry name" value="Myc_transcription_factors"/>
</dbReference>
<dbReference type="GO" id="GO:0005634">
    <property type="term" value="C:nucleus"/>
    <property type="evidence" value="ECO:0007669"/>
    <property type="project" value="UniProtKB-SubCell"/>
</dbReference>
<feature type="compositionally biased region" description="Low complexity" evidence="7">
    <location>
        <begin position="324"/>
        <end position="334"/>
    </location>
</feature>
<dbReference type="FunFam" id="4.10.280.10:FF:000019">
    <property type="entry name" value="Myc proto-oncogene protein"/>
    <property type="match status" value="1"/>
</dbReference>
<evidence type="ECO:0000259" key="8">
    <source>
        <dbReference type="PROSITE" id="PS50888"/>
    </source>
</evidence>
<feature type="domain" description="BHLH" evidence="8">
    <location>
        <begin position="341"/>
        <end position="393"/>
    </location>
</feature>
<evidence type="ECO:0000256" key="7">
    <source>
        <dbReference type="SAM" id="MobiDB-lite"/>
    </source>
</evidence>
<dbReference type="CDD" id="cd11456">
    <property type="entry name" value="bHLHzip_N-Myc_like"/>
    <property type="match status" value="1"/>
</dbReference>
<keyword evidence="2 5" id="KW-0238">DNA-binding</keyword>
<dbReference type="PIRSF" id="PIRSF001705">
    <property type="entry name" value="Myc_protein"/>
    <property type="match status" value="1"/>
</dbReference>
<evidence type="ECO:0000256" key="4">
    <source>
        <dbReference type="ARBA" id="ARBA00025872"/>
    </source>
</evidence>
<name>A0A3Q2Z118_HIPCM</name>
<dbReference type="GeneTree" id="ENSGT00940000158432"/>
<dbReference type="PROSITE" id="PS50888">
    <property type="entry name" value="BHLH"/>
    <property type="match status" value="1"/>
</dbReference>
<dbReference type="GO" id="GO:0003677">
    <property type="term" value="F:DNA binding"/>
    <property type="evidence" value="ECO:0007669"/>
    <property type="project" value="UniProtKB-UniRule"/>
</dbReference>
<dbReference type="AlphaFoldDB" id="A0A3Q2Z118"/>
<dbReference type="GO" id="GO:0003700">
    <property type="term" value="F:DNA-binding transcription factor activity"/>
    <property type="evidence" value="ECO:0007669"/>
    <property type="project" value="InterPro"/>
</dbReference>
<comment type="subunit">
    <text evidence="4">Efficient DNA binding requires dimerization with another bHLH protein. Binds DNA as a heterodimer with MAX.</text>
</comment>
<protein>
    <submittedName>
        <fullName evidence="9">MYCN proto-oncogene, bHLH transcription factor</fullName>
    </submittedName>
</protein>
<accession>A0A3Q2Z118</accession>
<dbReference type="InterPro" id="IPR002418">
    <property type="entry name" value="Tscrpt_reg_Myc"/>
</dbReference>
<keyword evidence="10" id="KW-1185">Reference proteome</keyword>
<evidence type="ECO:0000256" key="5">
    <source>
        <dbReference type="PIRNR" id="PIRNR001705"/>
    </source>
</evidence>
<evidence type="ECO:0000313" key="10">
    <source>
        <dbReference type="Proteomes" id="UP000264820"/>
    </source>
</evidence>
<feature type="compositionally biased region" description="Low complexity" evidence="7">
    <location>
        <begin position="181"/>
        <end position="191"/>
    </location>
</feature>
<dbReference type="Gene3D" id="4.10.280.10">
    <property type="entry name" value="Helix-loop-helix DNA-binding domain"/>
    <property type="match status" value="1"/>
</dbReference>
<feature type="region of interest" description="Disordered" evidence="7">
    <location>
        <begin position="175"/>
        <end position="351"/>
    </location>
</feature>
<dbReference type="SMART" id="SM00353">
    <property type="entry name" value="HLH"/>
    <property type="match status" value="1"/>
</dbReference>
<dbReference type="STRING" id="109280.ENSHCOP00000025102"/>
<dbReference type="Ensembl" id="ENSHCOT00000018988.1">
    <property type="protein sequence ID" value="ENSHCOP00000025102.1"/>
    <property type="gene ID" value="ENSHCOG00000015013.1"/>
</dbReference>
<evidence type="ECO:0000313" key="9">
    <source>
        <dbReference type="Ensembl" id="ENSHCOP00000025102.1"/>
    </source>
</evidence>
<dbReference type="InterPro" id="IPR012682">
    <property type="entry name" value="Tscrpt_reg_Myc_N"/>
</dbReference>
<dbReference type="PANTHER" id="PTHR45851">
    <property type="entry name" value="MYC PROTO-ONCOGENE"/>
    <property type="match status" value="1"/>
</dbReference>
<feature type="compositionally biased region" description="Gly residues" evidence="7">
    <location>
        <begin position="244"/>
        <end position="253"/>
    </location>
</feature>
<dbReference type="InterPro" id="IPR011598">
    <property type="entry name" value="bHLH_dom"/>
</dbReference>
<reference evidence="9" key="2">
    <citation type="submission" date="2025-09" db="UniProtKB">
        <authorList>
            <consortium name="Ensembl"/>
        </authorList>
    </citation>
    <scope>IDENTIFICATION</scope>
</reference>
<dbReference type="Pfam" id="PF01056">
    <property type="entry name" value="Myc_N"/>
    <property type="match status" value="2"/>
</dbReference>
<dbReference type="OMA" id="PHGKEAP"/>
<dbReference type="InterPro" id="IPR036638">
    <property type="entry name" value="HLH_DNA-bd_sf"/>
</dbReference>
<keyword evidence="3 5" id="KW-0539">Nucleus</keyword>
<dbReference type="PRINTS" id="PR00044">
    <property type="entry name" value="LEUZIPPRMYC"/>
</dbReference>
<organism evidence="9 10">
    <name type="scientific">Hippocampus comes</name>
    <name type="common">Tiger tail seahorse</name>
    <dbReference type="NCBI Taxonomy" id="109280"/>
    <lineage>
        <taxon>Eukaryota</taxon>
        <taxon>Metazoa</taxon>
        <taxon>Chordata</taxon>
        <taxon>Craniata</taxon>
        <taxon>Vertebrata</taxon>
        <taxon>Euteleostomi</taxon>
        <taxon>Actinopterygii</taxon>
        <taxon>Neopterygii</taxon>
        <taxon>Teleostei</taxon>
        <taxon>Neoteleostei</taxon>
        <taxon>Acanthomorphata</taxon>
        <taxon>Syngnathiaria</taxon>
        <taxon>Syngnathiformes</taxon>
        <taxon>Syngnathoidei</taxon>
        <taxon>Syngnathidae</taxon>
        <taxon>Hippocampus</taxon>
    </lineage>
</organism>
<dbReference type="Pfam" id="PF00010">
    <property type="entry name" value="HLH"/>
    <property type="match status" value="1"/>
</dbReference>
<keyword evidence="6" id="KW-0175">Coiled coil</keyword>
<comment type="subcellular location">
    <subcellularLocation>
        <location evidence="1 5">Nucleus</location>
    </subcellularLocation>
</comment>
<feature type="compositionally biased region" description="Acidic residues" evidence="7">
    <location>
        <begin position="194"/>
        <end position="219"/>
    </location>
</feature>
<dbReference type="Proteomes" id="UP000264820">
    <property type="component" value="Unplaced"/>
</dbReference>
<reference evidence="9" key="1">
    <citation type="submission" date="2025-08" db="UniProtKB">
        <authorList>
            <consortium name="Ensembl"/>
        </authorList>
    </citation>
    <scope>IDENTIFICATION</scope>
</reference>
<evidence type="ECO:0000256" key="1">
    <source>
        <dbReference type="ARBA" id="ARBA00004123"/>
    </source>
</evidence>
<dbReference type="GO" id="GO:0046983">
    <property type="term" value="F:protein dimerization activity"/>
    <property type="evidence" value="ECO:0007669"/>
    <property type="project" value="InterPro"/>
</dbReference>
<evidence type="ECO:0000256" key="3">
    <source>
        <dbReference type="ARBA" id="ARBA00023242"/>
    </source>
</evidence>